<protein>
    <submittedName>
        <fullName evidence="1">Uncharacterized protein</fullName>
    </submittedName>
</protein>
<name>A0AAP6GDE5_AERME</name>
<comment type="caution">
    <text evidence="1">The sequence shown here is derived from an EMBL/GenBank/DDBJ whole genome shotgun (WGS) entry which is preliminary data.</text>
</comment>
<reference evidence="1" key="1">
    <citation type="submission" date="2023-11" db="EMBL/GenBank/DDBJ databases">
        <title>WGS of Aeromonas in Northern Israel.</title>
        <authorList>
            <person name="Hershko Y."/>
        </authorList>
    </citation>
    <scope>NUCLEOTIDE SEQUENCE</scope>
    <source>
        <strain evidence="1">02297</strain>
    </source>
</reference>
<gene>
    <name evidence="1" type="ORF">SJS82_15800</name>
</gene>
<accession>A0AAP6GDE5</accession>
<proteinExistence type="predicted"/>
<dbReference type="AlphaFoldDB" id="A0AAP6GDE5"/>
<evidence type="ECO:0000313" key="2">
    <source>
        <dbReference type="Proteomes" id="UP001285835"/>
    </source>
</evidence>
<organism evidence="1 2">
    <name type="scientific">Aeromonas media</name>
    <dbReference type="NCBI Taxonomy" id="651"/>
    <lineage>
        <taxon>Bacteria</taxon>
        <taxon>Pseudomonadati</taxon>
        <taxon>Pseudomonadota</taxon>
        <taxon>Gammaproteobacteria</taxon>
        <taxon>Aeromonadales</taxon>
        <taxon>Aeromonadaceae</taxon>
        <taxon>Aeromonas</taxon>
    </lineage>
</organism>
<dbReference type="Proteomes" id="UP001285835">
    <property type="component" value="Unassembled WGS sequence"/>
</dbReference>
<sequence>MTHHLQQELASLMHRWQETYREDAARLRLYQKELANARRLPARPQASITLLLRQCAAARRMKAHAQQRIQGCQSRITLLSGTAIQ</sequence>
<evidence type="ECO:0000313" key="1">
    <source>
        <dbReference type="EMBL" id="MDX7923390.1"/>
    </source>
</evidence>
<dbReference type="RefSeq" id="WP_319917628.1">
    <property type="nucleotide sequence ID" value="NZ_JAWZXF010000016.1"/>
</dbReference>
<dbReference type="EMBL" id="JAWZXF010000016">
    <property type="protein sequence ID" value="MDX7923390.1"/>
    <property type="molecule type" value="Genomic_DNA"/>
</dbReference>